<sequence length="67" mass="7165">MNRRVVRTHRPIAPATVPRAASPRGTEPSCPRPTLREPTEFRRDPAHKSHLVTGSPPACCGAATSPG</sequence>
<name>A0A0S2DFK6_LYSEN</name>
<reference evidence="2 3" key="1">
    <citation type="submission" date="2015-11" db="EMBL/GenBank/DDBJ databases">
        <title>Genome sequences of Lysobacter enzymogenes strain C3 and Lysobacter antibioticus ATCC 29479.</title>
        <authorList>
            <person name="Kobayashi D.Y."/>
        </authorList>
    </citation>
    <scope>NUCLEOTIDE SEQUENCE [LARGE SCALE GENOMIC DNA]</scope>
    <source>
        <strain evidence="2 3">C3</strain>
    </source>
</reference>
<dbReference type="AlphaFoldDB" id="A0A0S2DFK6"/>
<evidence type="ECO:0000256" key="1">
    <source>
        <dbReference type="SAM" id="MobiDB-lite"/>
    </source>
</evidence>
<dbReference type="EMBL" id="CP013140">
    <property type="protein sequence ID" value="ALN57103.1"/>
    <property type="molecule type" value="Genomic_DNA"/>
</dbReference>
<evidence type="ECO:0000313" key="2">
    <source>
        <dbReference type="EMBL" id="ALN57103.1"/>
    </source>
</evidence>
<dbReference type="PATRIC" id="fig|69.6.peg.1724"/>
<organism evidence="2 3">
    <name type="scientific">Lysobacter enzymogenes</name>
    <dbReference type="NCBI Taxonomy" id="69"/>
    <lineage>
        <taxon>Bacteria</taxon>
        <taxon>Pseudomonadati</taxon>
        <taxon>Pseudomonadota</taxon>
        <taxon>Gammaproteobacteria</taxon>
        <taxon>Lysobacterales</taxon>
        <taxon>Lysobacteraceae</taxon>
        <taxon>Lysobacter</taxon>
    </lineage>
</organism>
<protein>
    <submittedName>
        <fullName evidence="2">Uncharacterized protein</fullName>
    </submittedName>
</protein>
<dbReference type="Proteomes" id="UP000061569">
    <property type="component" value="Chromosome"/>
</dbReference>
<accession>A0A0S2DFK6</accession>
<evidence type="ECO:0000313" key="3">
    <source>
        <dbReference type="Proteomes" id="UP000061569"/>
    </source>
</evidence>
<proteinExistence type="predicted"/>
<feature type="region of interest" description="Disordered" evidence="1">
    <location>
        <begin position="1"/>
        <end position="67"/>
    </location>
</feature>
<dbReference type="KEGG" id="lez:GLE_1748"/>
<feature type="compositionally biased region" description="Basic residues" evidence="1">
    <location>
        <begin position="1"/>
        <end position="10"/>
    </location>
</feature>
<gene>
    <name evidence="2" type="ORF">GLE_1748</name>
</gene>
<feature type="compositionally biased region" description="Basic and acidic residues" evidence="1">
    <location>
        <begin position="34"/>
        <end position="47"/>
    </location>
</feature>